<proteinExistence type="predicted"/>
<dbReference type="InterPro" id="IPR011991">
    <property type="entry name" value="ArsR-like_HTH"/>
</dbReference>
<dbReference type="Proteomes" id="UP001165042">
    <property type="component" value="Unassembled WGS sequence"/>
</dbReference>
<dbReference type="SUPFAM" id="SSF46785">
    <property type="entry name" value="Winged helix' DNA-binding domain"/>
    <property type="match status" value="1"/>
</dbReference>
<dbReference type="AlphaFoldDB" id="A0A9W6QJD1"/>
<dbReference type="Gene3D" id="1.10.10.10">
    <property type="entry name" value="Winged helix-like DNA-binding domain superfamily/Winged helix DNA-binding domain"/>
    <property type="match status" value="1"/>
</dbReference>
<dbReference type="InterPro" id="IPR036390">
    <property type="entry name" value="WH_DNA-bd_sf"/>
</dbReference>
<evidence type="ECO:0000313" key="6">
    <source>
        <dbReference type="Proteomes" id="UP001165042"/>
    </source>
</evidence>
<evidence type="ECO:0000256" key="3">
    <source>
        <dbReference type="ARBA" id="ARBA00023163"/>
    </source>
</evidence>
<evidence type="ECO:0000256" key="1">
    <source>
        <dbReference type="ARBA" id="ARBA00023015"/>
    </source>
</evidence>
<dbReference type="RefSeq" id="WP_285607075.1">
    <property type="nucleotide sequence ID" value="NZ_BSSD01000001.1"/>
</dbReference>
<dbReference type="Pfam" id="PF01022">
    <property type="entry name" value="HTH_5"/>
    <property type="match status" value="1"/>
</dbReference>
<dbReference type="CDD" id="cd00090">
    <property type="entry name" value="HTH_ARSR"/>
    <property type="match status" value="1"/>
</dbReference>
<name>A0A9W6QJD1_9PSEU</name>
<dbReference type="InterPro" id="IPR001845">
    <property type="entry name" value="HTH_ArsR_DNA-bd_dom"/>
</dbReference>
<evidence type="ECO:0000256" key="2">
    <source>
        <dbReference type="ARBA" id="ARBA00023125"/>
    </source>
</evidence>
<reference evidence="5" key="1">
    <citation type="submission" date="2023-02" db="EMBL/GenBank/DDBJ databases">
        <title>Actinokineospora globicatena NBRC 15670.</title>
        <authorList>
            <person name="Ichikawa N."/>
            <person name="Sato H."/>
            <person name="Tonouchi N."/>
        </authorList>
    </citation>
    <scope>NUCLEOTIDE SEQUENCE</scope>
    <source>
        <strain evidence="5">NBRC 15670</strain>
    </source>
</reference>
<sequence length="321" mass="34415">MHRLILSSADIARVRLLPSPTPVSETLFSLNALRGGADGAHLEPWRDRVRAGLGPWSRMLAALSPRGPHFLDLVALMGAGVDDDALLATPRARVRAELDWFARWSGRMPSVLRGLDDDLAVRRDLLASLRAYHDLAIRPEWTAVQDSFALDRAARARDLADGGVDRLLAGLHPLVRWDGTLLDVGCPFEAETTLDGQGLDIVPSYFQRSPTLLQDGDRMLLIYPAARTERPAPPTGLAKLLGRTRATVLTAIAEGIATTTTLARHAGTSAAAISQHTAILREAGLITTGRHRGTACHTLTPAAATLVSRTTARSSTDSSSG</sequence>
<evidence type="ECO:0000259" key="4">
    <source>
        <dbReference type="SMART" id="SM00418"/>
    </source>
</evidence>
<dbReference type="PANTHER" id="PTHR43132:SF8">
    <property type="entry name" value="HTH-TYPE TRANSCRIPTIONAL REGULATOR KMTR"/>
    <property type="match status" value="1"/>
</dbReference>
<feature type="domain" description="HTH arsR-type" evidence="4">
    <location>
        <begin position="236"/>
        <end position="312"/>
    </location>
</feature>
<gene>
    <name evidence="5" type="ORF">Aglo03_04780</name>
</gene>
<dbReference type="SMART" id="SM00418">
    <property type="entry name" value="HTH_ARSR"/>
    <property type="match status" value="1"/>
</dbReference>
<dbReference type="GO" id="GO:0003700">
    <property type="term" value="F:DNA-binding transcription factor activity"/>
    <property type="evidence" value="ECO:0007669"/>
    <property type="project" value="InterPro"/>
</dbReference>
<dbReference type="PANTHER" id="PTHR43132">
    <property type="entry name" value="ARSENICAL RESISTANCE OPERON REPRESSOR ARSR-RELATED"/>
    <property type="match status" value="1"/>
</dbReference>
<dbReference type="InterPro" id="IPR051011">
    <property type="entry name" value="Metal_resp_trans_reg"/>
</dbReference>
<keyword evidence="2" id="KW-0238">DNA-binding</keyword>
<keyword evidence="1" id="KW-0805">Transcription regulation</keyword>
<dbReference type="InterPro" id="IPR036388">
    <property type="entry name" value="WH-like_DNA-bd_sf"/>
</dbReference>
<dbReference type="EMBL" id="BSSD01000001">
    <property type="protein sequence ID" value="GLW89662.1"/>
    <property type="molecule type" value="Genomic_DNA"/>
</dbReference>
<dbReference type="GO" id="GO:0003677">
    <property type="term" value="F:DNA binding"/>
    <property type="evidence" value="ECO:0007669"/>
    <property type="project" value="UniProtKB-KW"/>
</dbReference>
<keyword evidence="6" id="KW-1185">Reference proteome</keyword>
<protein>
    <submittedName>
        <fullName evidence="5">Transcriptional regulator</fullName>
    </submittedName>
</protein>
<organism evidence="5 6">
    <name type="scientific">Actinokineospora globicatena</name>
    <dbReference type="NCBI Taxonomy" id="103729"/>
    <lineage>
        <taxon>Bacteria</taxon>
        <taxon>Bacillati</taxon>
        <taxon>Actinomycetota</taxon>
        <taxon>Actinomycetes</taxon>
        <taxon>Pseudonocardiales</taxon>
        <taxon>Pseudonocardiaceae</taxon>
        <taxon>Actinokineospora</taxon>
    </lineage>
</organism>
<keyword evidence="3" id="KW-0804">Transcription</keyword>
<evidence type="ECO:0000313" key="5">
    <source>
        <dbReference type="EMBL" id="GLW89662.1"/>
    </source>
</evidence>
<accession>A0A9W6QJD1</accession>
<comment type="caution">
    <text evidence="5">The sequence shown here is derived from an EMBL/GenBank/DDBJ whole genome shotgun (WGS) entry which is preliminary data.</text>
</comment>